<dbReference type="InterPro" id="IPR045055">
    <property type="entry name" value="DNA2/NAM7-like"/>
</dbReference>
<evidence type="ECO:0000259" key="1">
    <source>
        <dbReference type="Pfam" id="PF13086"/>
    </source>
</evidence>
<protein>
    <submittedName>
        <fullName evidence="3">Uncharacterized protein</fullName>
    </submittedName>
</protein>
<dbReference type="InterPro" id="IPR041677">
    <property type="entry name" value="DNA2/NAM7_AAA_11"/>
</dbReference>
<dbReference type="AlphaFoldDB" id="A0A6J8AEA3"/>
<dbReference type="InterPro" id="IPR057373">
    <property type="entry name" value="ZNFX1"/>
</dbReference>
<accession>A0A6J8AEA3</accession>
<sequence>MASNRPEKIQPVDFIEDLYKTNIEREELLEIFVKNMNVFNSSIYDKKLSDDSLLLLVHLIARVCDCTKQKRNREICKILNMLSKSPLIKNRSIPLLLGETCNNSRGHTFQCLLSDYLTILHEIYLRMPRLSTTPQVKRLGELLKEQISECDDLEDKGMMMDIVIETMNGIMQIAEEGSRAKQDAEDKFVPPDDFRTVSIIPGQNDILNIPKFLRRNKVCGKYLNLDHYLDVQFRLYREDCVSPLRDALLEFKQIDRENQKENIRLEHGLIYKNVKVMKQIISIDSGEVFEIKLDPDHRKRINWRNAKRLIYGTLLLISFDRFNTIFFAVVSESETKILQKKGCFAVQVFRYGNNLNLPRNTDGIIIEANSAYFEAYKHVLKVLQHIKEETFPFTRYLVHCENEVRFPSYISKHYVYDLRPVIKNCRIDLDNTYRGTRSNTIPKQTPINMAKMSEEDWPSAEMLGMDESQRKAFIAALTKEFVLIQGPPGTGKTYLALQIAKALLHNSNRWLRMNSKGKDEKSIRNARGNAPKPYMLVVCYTNHALDQFVEGIIDFMPETVFGKRYPEIVRFGSRCKNPKFEELSIKNLRRKARSKFNNPRDGILKKSSKTKRKIKEIRETIEALKSRNIVLWFDVMKCVLSENIASQFGEKIVWLQWLHVLEQSWYAEVNKQYQNQQNDGAIKNQLGGFATELEEVEFVSLISEKEFAHSVRYLEVNDVNFSLNTDIIGLDLDKQYENELQKTNKLEEKCRLILLLEKKKAAKELHYGKAMSEAQVKKIKSIWTLSIKRSLENV</sequence>
<organism evidence="3 4">
    <name type="scientific">Mytilus coruscus</name>
    <name type="common">Sea mussel</name>
    <dbReference type="NCBI Taxonomy" id="42192"/>
    <lineage>
        <taxon>Eukaryota</taxon>
        <taxon>Metazoa</taxon>
        <taxon>Spiralia</taxon>
        <taxon>Lophotrochozoa</taxon>
        <taxon>Mollusca</taxon>
        <taxon>Bivalvia</taxon>
        <taxon>Autobranchia</taxon>
        <taxon>Pteriomorphia</taxon>
        <taxon>Mytilida</taxon>
        <taxon>Mytiloidea</taxon>
        <taxon>Mytilidae</taxon>
        <taxon>Mytilinae</taxon>
        <taxon>Mytilus</taxon>
    </lineage>
</organism>
<feature type="domain" description="ZNFX1" evidence="2">
    <location>
        <begin position="267"/>
        <end position="368"/>
    </location>
</feature>
<name>A0A6J8AEA3_MYTCO</name>
<dbReference type="Pfam" id="PF13086">
    <property type="entry name" value="AAA_11"/>
    <property type="match status" value="1"/>
</dbReference>
<dbReference type="Gene3D" id="3.40.50.300">
    <property type="entry name" value="P-loop containing nucleotide triphosphate hydrolases"/>
    <property type="match status" value="1"/>
</dbReference>
<feature type="domain" description="DNA2/NAM7 helicase helicase" evidence="1">
    <location>
        <begin position="465"/>
        <end position="684"/>
    </location>
</feature>
<dbReference type="Pfam" id="PF25396">
    <property type="entry name" value="ZNFX1"/>
    <property type="match status" value="1"/>
</dbReference>
<dbReference type="InterPro" id="IPR027417">
    <property type="entry name" value="P-loop_NTPase"/>
</dbReference>
<dbReference type="EMBL" id="CACVKT020001087">
    <property type="protein sequence ID" value="CAC5364920.1"/>
    <property type="molecule type" value="Genomic_DNA"/>
</dbReference>
<proteinExistence type="predicted"/>
<gene>
    <name evidence="3" type="ORF">MCOR_5796</name>
</gene>
<dbReference type="Proteomes" id="UP000507470">
    <property type="component" value="Unassembled WGS sequence"/>
</dbReference>
<dbReference type="OrthoDB" id="2423195at2759"/>
<dbReference type="PANTHER" id="PTHR10887">
    <property type="entry name" value="DNA2/NAM7 HELICASE FAMILY"/>
    <property type="match status" value="1"/>
</dbReference>
<dbReference type="SUPFAM" id="SSF52540">
    <property type="entry name" value="P-loop containing nucleoside triphosphate hydrolases"/>
    <property type="match status" value="1"/>
</dbReference>
<reference evidence="3 4" key="1">
    <citation type="submission" date="2020-06" db="EMBL/GenBank/DDBJ databases">
        <authorList>
            <person name="Li R."/>
            <person name="Bekaert M."/>
        </authorList>
    </citation>
    <scope>NUCLEOTIDE SEQUENCE [LARGE SCALE GENOMIC DNA]</scope>
    <source>
        <strain evidence="4">wild</strain>
    </source>
</reference>
<dbReference type="GO" id="GO:0031048">
    <property type="term" value="P:regulatory ncRNA-mediated heterochromatin formation"/>
    <property type="evidence" value="ECO:0007669"/>
    <property type="project" value="TreeGrafter"/>
</dbReference>
<evidence type="ECO:0000259" key="2">
    <source>
        <dbReference type="Pfam" id="PF25396"/>
    </source>
</evidence>
<evidence type="ECO:0000313" key="4">
    <source>
        <dbReference type="Proteomes" id="UP000507470"/>
    </source>
</evidence>
<dbReference type="GO" id="GO:0004386">
    <property type="term" value="F:helicase activity"/>
    <property type="evidence" value="ECO:0007669"/>
    <property type="project" value="InterPro"/>
</dbReference>
<evidence type="ECO:0000313" key="3">
    <source>
        <dbReference type="EMBL" id="CAC5364920.1"/>
    </source>
</evidence>
<keyword evidence="4" id="KW-1185">Reference proteome</keyword>
<dbReference type="PANTHER" id="PTHR10887:SF341">
    <property type="entry name" value="NFX1-TYPE ZINC FINGER-CONTAINING PROTEIN 1"/>
    <property type="match status" value="1"/>
</dbReference>
<dbReference type="GO" id="GO:0031380">
    <property type="term" value="C:nuclear RNA-directed RNA polymerase complex"/>
    <property type="evidence" value="ECO:0007669"/>
    <property type="project" value="TreeGrafter"/>
</dbReference>